<comment type="similarity">
    <text evidence="1">Belongs to the thioesterase family.</text>
</comment>
<dbReference type="InterPro" id="IPR001031">
    <property type="entry name" value="Thioesterase"/>
</dbReference>
<evidence type="ECO:0000313" key="4">
    <source>
        <dbReference type="Proteomes" id="UP001139485"/>
    </source>
</evidence>
<protein>
    <submittedName>
        <fullName evidence="3">Alpha/beta fold hydrolase</fullName>
    </submittedName>
</protein>
<gene>
    <name evidence="3" type="ORF">M8330_20260</name>
</gene>
<dbReference type="RefSeq" id="WP_284705005.1">
    <property type="nucleotide sequence ID" value="NZ_JAMOIL010000041.1"/>
</dbReference>
<organism evidence="3 4">
    <name type="scientific">Nocardioides bruguierae</name>
    <dbReference type="NCBI Taxonomy" id="2945102"/>
    <lineage>
        <taxon>Bacteria</taxon>
        <taxon>Bacillati</taxon>
        <taxon>Actinomycetota</taxon>
        <taxon>Actinomycetes</taxon>
        <taxon>Propionibacteriales</taxon>
        <taxon>Nocardioidaceae</taxon>
        <taxon>Nocardioides</taxon>
    </lineage>
</organism>
<comment type="caution">
    <text evidence="3">The sequence shown here is derived from an EMBL/GenBank/DDBJ whole genome shotgun (WGS) entry which is preliminary data.</text>
</comment>
<reference evidence="3" key="1">
    <citation type="submission" date="2022-05" db="EMBL/GenBank/DDBJ databases">
        <authorList>
            <person name="Tuo L."/>
        </authorList>
    </citation>
    <scope>NUCLEOTIDE SEQUENCE</scope>
    <source>
        <strain evidence="3">BSK12Z-4</strain>
    </source>
</reference>
<dbReference type="AlphaFoldDB" id="A0A9X2IGR1"/>
<evidence type="ECO:0000256" key="1">
    <source>
        <dbReference type="ARBA" id="ARBA00007169"/>
    </source>
</evidence>
<keyword evidence="3" id="KW-0378">Hydrolase</keyword>
<dbReference type="SUPFAM" id="SSF53474">
    <property type="entry name" value="alpha/beta-Hydrolases"/>
    <property type="match status" value="1"/>
</dbReference>
<name>A0A9X2IGR1_9ACTN</name>
<proteinExistence type="inferred from homology"/>
<dbReference type="Proteomes" id="UP001139485">
    <property type="component" value="Unassembled WGS sequence"/>
</dbReference>
<dbReference type="GO" id="GO:0008610">
    <property type="term" value="P:lipid biosynthetic process"/>
    <property type="evidence" value="ECO:0007669"/>
    <property type="project" value="TreeGrafter"/>
</dbReference>
<dbReference type="InterPro" id="IPR029058">
    <property type="entry name" value="AB_hydrolase_fold"/>
</dbReference>
<dbReference type="InterPro" id="IPR012223">
    <property type="entry name" value="TEII"/>
</dbReference>
<dbReference type="PANTHER" id="PTHR11487">
    <property type="entry name" value="THIOESTERASE"/>
    <property type="match status" value="1"/>
</dbReference>
<keyword evidence="4" id="KW-1185">Reference proteome</keyword>
<accession>A0A9X2IGR1</accession>
<sequence>MTVGFLESGRGPATQARLYAFPHAGGMAHEFRDWAALVPGIDVCALQLPGRPPYMGSDPIEDVRAIAKAAAAEIRVDLPFGLIGHSFGALVAYETLRVLQSEYGCVGEAQFAWGSPTLWASAFPAPHRIPEAPAIAALSDQRLLSFLAERFDAVPREVLSDPELMTIVVGYLRSDYTALERYRFEPGPRLNADIQVLLGSEDDLDPSASSSWADLTTRDCDVAVMPGDHFYIREPDARAQIADRVTSALIGKA</sequence>
<dbReference type="EMBL" id="JAMOIL010000041">
    <property type="protein sequence ID" value="MCM0622627.1"/>
    <property type="molecule type" value="Genomic_DNA"/>
</dbReference>
<feature type="domain" description="Thioesterase" evidence="2">
    <location>
        <begin position="17"/>
        <end position="246"/>
    </location>
</feature>
<dbReference type="Pfam" id="PF00975">
    <property type="entry name" value="Thioesterase"/>
    <property type="match status" value="1"/>
</dbReference>
<evidence type="ECO:0000313" key="3">
    <source>
        <dbReference type="EMBL" id="MCM0622627.1"/>
    </source>
</evidence>
<dbReference type="GO" id="GO:0016787">
    <property type="term" value="F:hydrolase activity"/>
    <property type="evidence" value="ECO:0007669"/>
    <property type="project" value="UniProtKB-KW"/>
</dbReference>
<evidence type="ECO:0000259" key="2">
    <source>
        <dbReference type="Pfam" id="PF00975"/>
    </source>
</evidence>
<dbReference type="PANTHER" id="PTHR11487:SF0">
    <property type="entry name" value="S-ACYL FATTY ACID SYNTHASE THIOESTERASE, MEDIUM CHAIN"/>
    <property type="match status" value="1"/>
</dbReference>
<dbReference type="Gene3D" id="3.40.50.1820">
    <property type="entry name" value="alpha/beta hydrolase"/>
    <property type="match status" value="1"/>
</dbReference>